<comment type="caution">
    <text evidence="2">The sequence shown here is derived from an EMBL/GenBank/DDBJ whole genome shotgun (WGS) entry which is preliminary data.</text>
</comment>
<evidence type="ECO:0000313" key="5">
    <source>
        <dbReference type="Proteomes" id="UP000297014"/>
    </source>
</evidence>
<reference evidence="2 4" key="1">
    <citation type="journal article" date="2014" name="Genome Announc.">
        <title>Draft Genome Sequence of Bacillus alcalophilus AV1934, a Classic Alkaliphile Isolated from Human Feces in 1934.</title>
        <authorList>
            <person name="Attie O."/>
            <person name="Jayaprakash A."/>
            <person name="Shah H."/>
            <person name="Paulsen I.T."/>
            <person name="Morino M."/>
            <person name="Takahashi Y."/>
            <person name="Narumi I."/>
            <person name="Sachidanandam R."/>
            <person name="Satoh K."/>
            <person name="Ito M."/>
            <person name="Krulwich T.A."/>
        </authorList>
    </citation>
    <scope>NUCLEOTIDE SEQUENCE [LARGE SCALE GENOMIC DNA]</scope>
    <source>
        <strain evidence="2 4">AV1934</strain>
    </source>
</reference>
<feature type="domain" description="Rhodanese" evidence="1">
    <location>
        <begin position="21"/>
        <end position="104"/>
    </location>
</feature>
<sequence>MSTKTLIEEITPNEVSHRINKGKRDSIIDVREHEEVAEGAIPGIHHIPLGELEDRLGEIDKNKEHILVCRSSARSGRAAEFLKSKGYKVKNMAGGMLDWKGDLDRK</sequence>
<dbReference type="Proteomes" id="UP000002754">
    <property type="component" value="Unassembled WGS sequence"/>
</dbReference>
<dbReference type="EMBL" id="ALPT02000049">
    <property type="protein sequence ID" value="KGA96708.1"/>
    <property type="molecule type" value="Genomic_DNA"/>
</dbReference>
<dbReference type="InterPro" id="IPR050229">
    <property type="entry name" value="GlpE_sulfurtransferase"/>
</dbReference>
<evidence type="ECO:0000259" key="1">
    <source>
        <dbReference type="PROSITE" id="PS50206"/>
    </source>
</evidence>
<reference evidence="3 5" key="2">
    <citation type="submission" date="2014-01" db="EMBL/GenBank/DDBJ databases">
        <title>Draft genome sequencing of Bacillus alcalophilus CGMCC 1.3604.</title>
        <authorList>
            <person name="Yang J."/>
            <person name="Diao L."/>
            <person name="Yang S."/>
        </authorList>
    </citation>
    <scope>NUCLEOTIDE SEQUENCE [LARGE SCALE GENOMIC DNA]</scope>
    <source>
        <strain evidence="3 5">CGMCC 1.3604</strain>
    </source>
</reference>
<dbReference type="PROSITE" id="PS50206">
    <property type="entry name" value="RHODANESE_3"/>
    <property type="match status" value="1"/>
</dbReference>
<gene>
    <name evidence="3" type="ORF">AJ85_00875</name>
    <name evidence="2" type="ORF">BALCAV_0214515</name>
</gene>
<dbReference type="InterPro" id="IPR001763">
    <property type="entry name" value="Rhodanese-like_dom"/>
</dbReference>
<dbReference type="Pfam" id="PF00581">
    <property type="entry name" value="Rhodanese"/>
    <property type="match status" value="1"/>
</dbReference>
<organism evidence="2 4">
    <name type="scientific">Alkalihalobacillus alcalophilus ATCC 27647 = CGMCC 1.3604</name>
    <dbReference type="NCBI Taxonomy" id="1218173"/>
    <lineage>
        <taxon>Bacteria</taxon>
        <taxon>Bacillati</taxon>
        <taxon>Bacillota</taxon>
        <taxon>Bacilli</taxon>
        <taxon>Bacillales</taxon>
        <taxon>Bacillaceae</taxon>
        <taxon>Alkalihalobacillus</taxon>
    </lineage>
</organism>
<dbReference type="SMART" id="SM00450">
    <property type="entry name" value="RHOD"/>
    <property type="match status" value="1"/>
</dbReference>
<dbReference type="eggNOG" id="COG0607">
    <property type="taxonomic scope" value="Bacteria"/>
</dbReference>
<dbReference type="CDD" id="cd00158">
    <property type="entry name" value="RHOD"/>
    <property type="match status" value="1"/>
</dbReference>
<evidence type="ECO:0000313" key="3">
    <source>
        <dbReference type="EMBL" id="THG91882.1"/>
    </source>
</evidence>
<dbReference type="Proteomes" id="UP000297014">
    <property type="component" value="Unassembled WGS sequence"/>
</dbReference>
<proteinExistence type="predicted"/>
<dbReference type="AlphaFoldDB" id="A0A094WLA0"/>
<dbReference type="EMBL" id="JALP01000038">
    <property type="protein sequence ID" value="THG91882.1"/>
    <property type="molecule type" value="Genomic_DNA"/>
</dbReference>
<dbReference type="PANTHER" id="PTHR43031:SF17">
    <property type="entry name" value="SULFURTRANSFERASE YTWF-RELATED"/>
    <property type="match status" value="1"/>
</dbReference>
<dbReference type="STRING" id="1218173.BALCAV_0214515"/>
<name>A0A094WLA0_ALKAL</name>
<evidence type="ECO:0000313" key="4">
    <source>
        <dbReference type="Proteomes" id="UP000002754"/>
    </source>
</evidence>
<dbReference type="GO" id="GO:0016740">
    <property type="term" value="F:transferase activity"/>
    <property type="evidence" value="ECO:0007669"/>
    <property type="project" value="UniProtKB-KW"/>
</dbReference>
<keyword evidence="2" id="KW-0808">Transferase</keyword>
<dbReference type="OrthoDB" id="9800872at2"/>
<dbReference type="SUPFAM" id="SSF52821">
    <property type="entry name" value="Rhodanese/Cell cycle control phosphatase"/>
    <property type="match status" value="1"/>
</dbReference>
<dbReference type="InterPro" id="IPR036873">
    <property type="entry name" value="Rhodanese-like_dom_sf"/>
</dbReference>
<evidence type="ECO:0000313" key="2">
    <source>
        <dbReference type="EMBL" id="KGA96708.1"/>
    </source>
</evidence>
<accession>A0A094WLA0</accession>
<keyword evidence="4" id="KW-1185">Reference proteome</keyword>
<dbReference type="PANTHER" id="PTHR43031">
    <property type="entry name" value="FAD-DEPENDENT OXIDOREDUCTASE"/>
    <property type="match status" value="1"/>
</dbReference>
<dbReference type="Gene3D" id="3.40.250.10">
    <property type="entry name" value="Rhodanese-like domain"/>
    <property type="match status" value="1"/>
</dbReference>
<dbReference type="RefSeq" id="WP_004427622.1">
    <property type="nucleotide sequence ID" value="NZ_ALPT02000049.1"/>
</dbReference>
<protein>
    <submittedName>
        <fullName evidence="3">Molybdopterin biosynthesis MoeB protein</fullName>
    </submittedName>
    <submittedName>
        <fullName evidence="2">Sulfurtransferase</fullName>
    </submittedName>
</protein>